<sequence length="13" mass="1507">QDFWSSSSESVFT</sequence>
<protein>
    <submittedName>
        <fullName evidence="1">Uncharacterized protein</fullName>
    </submittedName>
</protein>
<name>A0A8J2K4I8_9HEXA</name>
<dbReference type="EMBL" id="CAJVCH010065471">
    <property type="protein sequence ID" value="CAG7719889.1"/>
    <property type="molecule type" value="Genomic_DNA"/>
</dbReference>
<accession>A0A8J2K4I8</accession>
<proteinExistence type="predicted"/>
<reference evidence="1" key="1">
    <citation type="submission" date="2021-06" db="EMBL/GenBank/DDBJ databases">
        <authorList>
            <person name="Hodson N. C."/>
            <person name="Mongue J. A."/>
            <person name="Jaron S. K."/>
        </authorList>
    </citation>
    <scope>NUCLEOTIDE SEQUENCE</scope>
</reference>
<organism evidence="1 2">
    <name type="scientific">Allacma fusca</name>
    <dbReference type="NCBI Taxonomy" id="39272"/>
    <lineage>
        <taxon>Eukaryota</taxon>
        <taxon>Metazoa</taxon>
        <taxon>Ecdysozoa</taxon>
        <taxon>Arthropoda</taxon>
        <taxon>Hexapoda</taxon>
        <taxon>Collembola</taxon>
        <taxon>Symphypleona</taxon>
        <taxon>Sminthuridae</taxon>
        <taxon>Allacma</taxon>
    </lineage>
</organism>
<keyword evidence="2" id="KW-1185">Reference proteome</keyword>
<evidence type="ECO:0000313" key="1">
    <source>
        <dbReference type="EMBL" id="CAG7719889.1"/>
    </source>
</evidence>
<feature type="non-terminal residue" evidence="1">
    <location>
        <position position="1"/>
    </location>
</feature>
<comment type="caution">
    <text evidence="1">The sequence shown here is derived from an EMBL/GenBank/DDBJ whole genome shotgun (WGS) entry which is preliminary data.</text>
</comment>
<gene>
    <name evidence="1" type="ORF">AFUS01_LOCUS9189</name>
</gene>
<dbReference type="Proteomes" id="UP000708208">
    <property type="component" value="Unassembled WGS sequence"/>
</dbReference>
<evidence type="ECO:0000313" key="2">
    <source>
        <dbReference type="Proteomes" id="UP000708208"/>
    </source>
</evidence>